<gene>
    <name evidence="2" type="ORF">SAMN04487948_11045</name>
</gene>
<reference evidence="3" key="1">
    <citation type="submission" date="2016-10" db="EMBL/GenBank/DDBJ databases">
        <authorList>
            <person name="Varghese N."/>
            <person name="Submissions S."/>
        </authorList>
    </citation>
    <scope>NUCLEOTIDE SEQUENCE [LARGE SCALE GENOMIC DNA]</scope>
    <source>
        <strain evidence="3">CGMCC 1.10121</strain>
    </source>
</reference>
<proteinExistence type="predicted"/>
<protein>
    <submittedName>
        <fullName evidence="2">Uncharacterized protein</fullName>
    </submittedName>
</protein>
<dbReference type="EMBL" id="FODV01000010">
    <property type="protein sequence ID" value="SEP00027.1"/>
    <property type="molecule type" value="Genomic_DNA"/>
</dbReference>
<evidence type="ECO:0000313" key="3">
    <source>
        <dbReference type="Proteomes" id="UP000199126"/>
    </source>
</evidence>
<dbReference type="Proteomes" id="UP000199126">
    <property type="component" value="Unassembled WGS sequence"/>
</dbReference>
<feature type="transmembrane region" description="Helical" evidence="1">
    <location>
        <begin position="64"/>
        <end position="84"/>
    </location>
</feature>
<keyword evidence="3" id="KW-1185">Reference proteome</keyword>
<organism evidence="2 3">
    <name type="scientific">Halogranum amylolyticum</name>
    <dbReference type="NCBI Taxonomy" id="660520"/>
    <lineage>
        <taxon>Archaea</taxon>
        <taxon>Methanobacteriati</taxon>
        <taxon>Methanobacteriota</taxon>
        <taxon>Stenosarchaea group</taxon>
        <taxon>Halobacteria</taxon>
        <taxon>Halobacteriales</taxon>
        <taxon>Haloferacaceae</taxon>
    </lineage>
</organism>
<keyword evidence="1" id="KW-1133">Transmembrane helix</keyword>
<name>A0A1H8UAF7_9EURY</name>
<accession>A0A1H8UAF7</accession>
<feature type="transmembrane region" description="Helical" evidence="1">
    <location>
        <begin position="6"/>
        <end position="27"/>
    </location>
</feature>
<keyword evidence="1" id="KW-0812">Transmembrane</keyword>
<evidence type="ECO:0000313" key="2">
    <source>
        <dbReference type="EMBL" id="SEP00027.1"/>
    </source>
</evidence>
<dbReference type="AlphaFoldDB" id="A0A1H8UAF7"/>
<keyword evidence="1" id="KW-0472">Membrane</keyword>
<evidence type="ECO:0000256" key="1">
    <source>
        <dbReference type="SAM" id="Phobius"/>
    </source>
</evidence>
<feature type="transmembrane region" description="Helical" evidence="1">
    <location>
        <begin position="34"/>
        <end position="52"/>
    </location>
</feature>
<sequence>MTKPLNGAYIILGMFLLGFVPVVFYIGEKVMSPAIIVALSLLLSGFGSWLAGPVSAPSAIPTPFALYILLWVGVVALASLSGGLEYRRKQKVAG</sequence>